<keyword evidence="4" id="KW-1185">Reference proteome</keyword>
<keyword evidence="1" id="KW-0472">Membrane</keyword>
<evidence type="ECO:0000313" key="4">
    <source>
        <dbReference type="Proteomes" id="UP000198287"/>
    </source>
</evidence>
<dbReference type="EMBL" id="LNIX01000027">
    <property type="protein sequence ID" value="OXA42134.1"/>
    <property type="molecule type" value="Genomic_DNA"/>
</dbReference>
<feature type="chain" id="PRO_5012262765" evidence="2">
    <location>
        <begin position="26"/>
        <end position="786"/>
    </location>
</feature>
<evidence type="ECO:0000256" key="1">
    <source>
        <dbReference type="SAM" id="Phobius"/>
    </source>
</evidence>
<gene>
    <name evidence="3" type="ORF">Fcan01_23087</name>
</gene>
<evidence type="ECO:0000256" key="2">
    <source>
        <dbReference type="SAM" id="SignalP"/>
    </source>
</evidence>
<proteinExistence type="predicted"/>
<comment type="caution">
    <text evidence="3">The sequence shown here is derived from an EMBL/GenBank/DDBJ whole genome shotgun (WGS) entry which is preliminary data.</text>
</comment>
<feature type="signal peptide" evidence="2">
    <location>
        <begin position="1"/>
        <end position="25"/>
    </location>
</feature>
<reference evidence="3 4" key="1">
    <citation type="submission" date="2015-12" db="EMBL/GenBank/DDBJ databases">
        <title>The genome of Folsomia candida.</title>
        <authorList>
            <person name="Faddeeva A."/>
            <person name="Derks M.F."/>
            <person name="Anvar Y."/>
            <person name="Smit S."/>
            <person name="Van Straalen N."/>
            <person name="Roelofs D."/>
        </authorList>
    </citation>
    <scope>NUCLEOTIDE SEQUENCE [LARGE SCALE GENOMIC DNA]</scope>
    <source>
        <strain evidence="3 4">VU population</strain>
        <tissue evidence="3">Whole body</tissue>
    </source>
</reference>
<organism evidence="3 4">
    <name type="scientific">Folsomia candida</name>
    <name type="common">Springtail</name>
    <dbReference type="NCBI Taxonomy" id="158441"/>
    <lineage>
        <taxon>Eukaryota</taxon>
        <taxon>Metazoa</taxon>
        <taxon>Ecdysozoa</taxon>
        <taxon>Arthropoda</taxon>
        <taxon>Hexapoda</taxon>
        <taxon>Collembola</taxon>
        <taxon>Entomobryomorpha</taxon>
        <taxon>Isotomoidea</taxon>
        <taxon>Isotomidae</taxon>
        <taxon>Proisotominae</taxon>
        <taxon>Folsomia</taxon>
    </lineage>
</organism>
<accession>A0A226DBB4</accession>
<protein>
    <submittedName>
        <fullName evidence="3">Uncharacterized protein</fullName>
    </submittedName>
</protein>
<name>A0A226DBB4_FOLCA</name>
<dbReference type="AlphaFoldDB" id="A0A226DBB4"/>
<keyword evidence="1" id="KW-0812">Transmembrane</keyword>
<evidence type="ECO:0000313" key="3">
    <source>
        <dbReference type="EMBL" id="OXA42134.1"/>
    </source>
</evidence>
<feature type="transmembrane region" description="Helical" evidence="1">
    <location>
        <begin position="393"/>
        <end position="416"/>
    </location>
</feature>
<keyword evidence="2" id="KW-0732">Signal</keyword>
<dbReference type="Proteomes" id="UP000198287">
    <property type="component" value="Unassembled WGS sequence"/>
</dbReference>
<sequence>MPPPQVGGLLHYLLLIIRINEVILGVPKIRQATKHFPTVEIHAKTMDYVNPFENCTTMVFSKTNIDWRAYKKSTLGPIMLLDFKTNTNLGPVFRKLSLQRRRNPSKHCWATFAILPEKYGFSLHYLDFLRHPCFIQADWPLQYFIWVTTIRKHVQNFLTHFYVLEDLGLREVILVDVNNFMGEGSLLSMEYHNIYAIPDGIVHSEAWYSISCLPNDCLKYLAIKSKALSKLSKYFWTMANIQEISAHAGLSHHRYRKIAKLTKWNDFVAFLILQDVLTESVRNVSALHFIPHIQRVENMIHERPTLILYGSKSYSFVSCYNVKTNFSVISALTDPFDGASWIFLASNFAAVVTILKALSNTQATSDGVLHVIGVSLENSGISFRTIYGAKVHYLIGIYAITAVWMLLVGTILTNWYKTWFTMDMIIPKIYQTPWASVMDVEGVKVLMPLFLLDEYDYDLQTAGYKRLIEYQKSARALSKILLYHFGLDDNLMTVSKNRTFSNFNKYSEPNGSSAMQDFPIQPIEYGEGEGEGIRKRLSSCGKIALMEKTENIARITEFLNDNDENIVFVRGDEDSFFSSIVGWAVPRTRGNNFVEGRLKLLISSGILAHWEFMHKLWKPENLLDSYANWTHPRVEKVSKLNFSSKITTGFFICGVCLLNFIWTTPPGAVGCGPIDPIFELDRELKIRRKMAKTGLNPITDEHWWSWWASRPQPRRATGLNPITDEHWWSWWAGRPQPRRATGLNPITYVHLWCWWASRVVNMSCRGVNVVSCRKCQCHVINVRKCR</sequence>
<keyword evidence="1" id="KW-1133">Transmembrane helix</keyword>